<evidence type="ECO:0000256" key="2">
    <source>
        <dbReference type="ARBA" id="ARBA00022898"/>
    </source>
</evidence>
<keyword evidence="2" id="KW-0663">Pyridoxal phosphate</keyword>
<sequence length="355" mass="38435">MTSSTAIAEPRTGRPFSSVVEATELPRIIRLTDNLYAAAFSLMKLLPARYIIARAEAAGLLTPGTPVLETSSGTFGLGLALVCGLRGYPLTIVGDAAVDAELKTRLEMLGARVEIVAENGHPGGIQGARLDRLEQLRRENPGSFVPNQYGNPDNGRSYEIVGDLVLDTVGAVDCLVGPVGSGGSSGGLARALRAARESMHLIGVDTHGSTIFGQPAARRLLRGLGSSIHPDNVHYTAYDEVHWVTAEEAFRATHALYRRHALFMGPTSGASFLAAAWWARLHPERKVLAVLPDEGYRYQQTVYNAEWLSKQDMDMAERPQEPLQVSHPLDAPGQWTRLAWARRSYAEVMGAGARQ</sequence>
<comment type="cofactor">
    <cofactor evidence="1">
        <name>pyridoxal 5'-phosphate</name>
        <dbReference type="ChEBI" id="CHEBI:597326"/>
    </cofactor>
</comment>
<evidence type="ECO:0000313" key="5">
    <source>
        <dbReference type="Proteomes" id="UP000730482"/>
    </source>
</evidence>
<gene>
    <name evidence="4" type="ORF">KGQ19_46075</name>
</gene>
<feature type="domain" description="Tryptophan synthase beta chain-like PALP" evidence="3">
    <location>
        <begin position="43"/>
        <end position="293"/>
    </location>
</feature>
<dbReference type="Gene3D" id="3.40.50.1100">
    <property type="match status" value="2"/>
</dbReference>
<dbReference type="PANTHER" id="PTHR10314">
    <property type="entry name" value="CYSTATHIONINE BETA-SYNTHASE"/>
    <property type="match status" value="1"/>
</dbReference>
<accession>A0ABS5L7D2</accession>
<comment type="caution">
    <text evidence="4">The sequence shown here is derived from an EMBL/GenBank/DDBJ whole genome shotgun (WGS) entry which is preliminary data.</text>
</comment>
<evidence type="ECO:0000313" key="4">
    <source>
        <dbReference type="EMBL" id="MBS2554247.1"/>
    </source>
</evidence>
<dbReference type="InterPro" id="IPR001926">
    <property type="entry name" value="TrpB-like_PALP"/>
</dbReference>
<dbReference type="InterPro" id="IPR036052">
    <property type="entry name" value="TrpB-like_PALP_sf"/>
</dbReference>
<name>A0ABS5L7D2_9ACTN</name>
<evidence type="ECO:0000259" key="3">
    <source>
        <dbReference type="Pfam" id="PF00291"/>
    </source>
</evidence>
<keyword evidence="5" id="KW-1185">Reference proteome</keyword>
<dbReference type="Pfam" id="PF00291">
    <property type="entry name" value="PALP"/>
    <property type="match status" value="1"/>
</dbReference>
<dbReference type="InterPro" id="IPR050214">
    <property type="entry name" value="Cys_Synth/Cystath_Beta-Synth"/>
</dbReference>
<dbReference type="RefSeq" id="WP_212021530.1">
    <property type="nucleotide sequence ID" value="NZ_JAAFYZ010000341.1"/>
</dbReference>
<dbReference type="SUPFAM" id="SSF53686">
    <property type="entry name" value="Tryptophan synthase beta subunit-like PLP-dependent enzymes"/>
    <property type="match status" value="1"/>
</dbReference>
<reference evidence="4 5" key="1">
    <citation type="submission" date="2020-02" db="EMBL/GenBank/DDBJ databases">
        <title>Acidophilic actinobacteria isolated from forest soil.</title>
        <authorList>
            <person name="Golinska P."/>
        </authorList>
    </citation>
    <scope>NUCLEOTIDE SEQUENCE [LARGE SCALE GENOMIC DNA]</scope>
    <source>
        <strain evidence="4 5">NL8</strain>
    </source>
</reference>
<dbReference type="EMBL" id="JAAFYZ010000341">
    <property type="protein sequence ID" value="MBS2554247.1"/>
    <property type="molecule type" value="Genomic_DNA"/>
</dbReference>
<dbReference type="Proteomes" id="UP000730482">
    <property type="component" value="Unassembled WGS sequence"/>
</dbReference>
<proteinExistence type="predicted"/>
<evidence type="ECO:0000256" key="1">
    <source>
        <dbReference type="ARBA" id="ARBA00001933"/>
    </source>
</evidence>
<protein>
    <submittedName>
        <fullName evidence="4">Pyridoxal-phosphate dependent enzyme</fullName>
    </submittedName>
</protein>
<organism evidence="4 5">
    <name type="scientific">Catenulispora pinistramenti</name>
    <dbReference type="NCBI Taxonomy" id="2705254"/>
    <lineage>
        <taxon>Bacteria</taxon>
        <taxon>Bacillati</taxon>
        <taxon>Actinomycetota</taxon>
        <taxon>Actinomycetes</taxon>
        <taxon>Catenulisporales</taxon>
        <taxon>Catenulisporaceae</taxon>
        <taxon>Catenulispora</taxon>
    </lineage>
</organism>